<feature type="compositionally biased region" description="Basic and acidic residues" evidence="1">
    <location>
        <begin position="157"/>
        <end position="168"/>
    </location>
</feature>
<evidence type="ECO:0000313" key="3">
    <source>
        <dbReference type="WBParaSite" id="Pan_g20283.t2"/>
    </source>
</evidence>
<feature type="compositionally biased region" description="Basic and acidic residues" evidence="1">
    <location>
        <begin position="175"/>
        <end position="184"/>
    </location>
</feature>
<protein>
    <submittedName>
        <fullName evidence="3">Proteoglycan 4-like</fullName>
    </submittedName>
</protein>
<reference evidence="2" key="1">
    <citation type="journal article" date="2013" name="Genetics">
        <title>The draft genome and transcriptome of Panagrellus redivivus are shaped by the harsh demands of a free-living lifestyle.</title>
        <authorList>
            <person name="Srinivasan J."/>
            <person name="Dillman A.R."/>
            <person name="Macchietto M.G."/>
            <person name="Heikkinen L."/>
            <person name="Lakso M."/>
            <person name="Fracchia K.M."/>
            <person name="Antoshechkin I."/>
            <person name="Mortazavi A."/>
            <person name="Wong G."/>
            <person name="Sternberg P.W."/>
        </authorList>
    </citation>
    <scope>NUCLEOTIDE SEQUENCE [LARGE SCALE GENOMIC DNA]</scope>
    <source>
        <strain evidence="2">MT8872</strain>
    </source>
</reference>
<keyword evidence="2" id="KW-1185">Reference proteome</keyword>
<sequence>MWPLTMGQESLPHISRRSIIDWSREMPSSVEQLGHDLLASIETEISTVTSQTLKNHLILMQARLREDLHSYSRLVNNNNTQPSIIVCTPGNRNRNRPRPIANPEPAEMPPPEAVEGPVAEGTSRRRSPSVEPEVGVPQLATPPPPTPPLEVVEGPLEDVHPPEGRDASSRPSDAPADRPTDRPRNAIPPPDAQRSSTAPDVNIPINLIVGGSLDITPLIEQNGEAPLPMEVPEEENELVLAIPPEDAMIVAIPPEDAVIVATPPEDTRPLQPPRRRRKRKAPMQCCDAPVEMFARVVCLNCEREAIMGLLATGPRQIKITSLQHLRGPQDE</sequence>
<dbReference type="AlphaFoldDB" id="A0A7E4ZVT3"/>
<name>A0A7E4ZVT3_PANRE</name>
<accession>A0A7E4ZVT3</accession>
<evidence type="ECO:0000313" key="2">
    <source>
        <dbReference type="Proteomes" id="UP000492821"/>
    </source>
</evidence>
<reference evidence="3" key="2">
    <citation type="submission" date="2020-10" db="UniProtKB">
        <authorList>
            <consortium name="WormBaseParasite"/>
        </authorList>
    </citation>
    <scope>IDENTIFICATION</scope>
</reference>
<dbReference type="Proteomes" id="UP000492821">
    <property type="component" value="Unassembled WGS sequence"/>
</dbReference>
<proteinExistence type="predicted"/>
<evidence type="ECO:0000256" key="1">
    <source>
        <dbReference type="SAM" id="MobiDB-lite"/>
    </source>
</evidence>
<feature type="region of interest" description="Disordered" evidence="1">
    <location>
        <begin position="80"/>
        <end position="199"/>
    </location>
</feature>
<organism evidence="2 3">
    <name type="scientific">Panagrellus redivivus</name>
    <name type="common">Microworm</name>
    <dbReference type="NCBI Taxonomy" id="6233"/>
    <lineage>
        <taxon>Eukaryota</taxon>
        <taxon>Metazoa</taxon>
        <taxon>Ecdysozoa</taxon>
        <taxon>Nematoda</taxon>
        <taxon>Chromadorea</taxon>
        <taxon>Rhabditida</taxon>
        <taxon>Tylenchina</taxon>
        <taxon>Panagrolaimomorpha</taxon>
        <taxon>Panagrolaimoidea</taxon>
        <taxon>Panagrolaimidae</taxon>
        <taxon>Panagrellus</taxon>
    </lineage>
</organism>
<dbReference type="WBParaSite" id="Pan_g20283.t2">
    <property type="protein sequence ID" value="Pan_g20283.t2"/>
    <property type="gene ID" value="Pan_g20283"/>
</dbReference>
<feature type="compositionally biased region" description="Pro residues" evidence="1">
    <location>
        <begin position="100"/>
        <end position="112"/>
    </location>
</feature>